<dbReference type="GO" id="GO:0003700">
    <property type="term" value="F:DNA-binding transcription factor activity"/>
    <property type="evidence" value="ECO:0007669"/>
    <property type="project" value="TreeGrafter"/>
</dbReference>
<dbReference type="InterPro" id="IPR036271">
    <property type="entry name" value="Tet_transcr_reg_TetR-rel_C_sf"/>
</dbReference>
<keyword evidence="5" id="KW-1185">Reference proteome</keyword>
<keyword evidence="1 2" id="KW-0238">DNA-binding</keyword>
<evidence type="ECO:0000256" key="1">
    <source>
        <dbReference type="ARBA" id="ARBA00023125"/>
    </source>
</evidence>
<dbReference type="AlphaFoldDB" id="A0A1J4QHE7"/>
<dbReference type="PANTHER" id="PTHR30055">
    <property type="entry name" value="HTH-TYPE TRANSCRIPTIONAL REGULATOR RUTR"/>
    <property type="match status" value="1"/>
</dbReference>
<dbReference type="InterPro" id="IPR050109">
    <property type="entry name" value="HTH-type_TetR-like_transc_reg"/>
</dbReference>
<dbReference type="EMBL" id="MDKE01000004">
    <property type="protein sequence ID" value="OIN13897.1"/>
    <property type="molecule type" value="Genomic_DNA"/>
</dbReference>
<evidence type="ECO:0000256" key="2">
    <source>
        <dbReference type="PROSITE-ProRule" id="PRU00335"/>
    </source>
</evidence>
<evidence type="ECO:0000313" key="4">
    <source>
        <dbReference type="EMBL" id="OIN13897.1"/>
    </source>
</evidence>
<dbReference type="PRINTS" id="PR00455">
    <property type="entry name" value="HTHTETR"/>
</dbReference>
<feature type="DNA-binding region" description="H-T-H motif" evidence="2">
    <location>
        <begin position="42"/>
        <end position="61"/>
    </location>
</feature>
<dbReference type="Proteomes" id="UP000243073">
    <property type="component" value="Unassembled WGS sequence"/>
</dbReference>
<evidence type="ECO:0000259" key="3">
    <source>
        <dbReference type="PROSITE" id="PS50977"/>
    </source>
</evidence>
<protein>
    <submittedName>
        <fullName evidence="4">TetR family transcriptional regulator</fullName>
    </submittedName>
</protein>
<dbReference type="InterPro" id="IPR039536">
    <property type="entry name" value="TetR_C_Proteobacteria"/>
</dbReference>
<sequence length="228" mass="24529">MRQANPPESVSSPNEAKLSGKALTVLLAARNVFLAHGFSAATTDMIQREAGVSKSTVYAHFANKETLFAAVIEAECTAHTQRLKEIEFHSTLLGEALTTLAKTYLDIVLSPSGLALFRAVVSEGLRFPKLAQTFYQAGPQVITAMVSEQLASAAASGEVDLREIGPDTAASLFINLVRSEPQLRCFTHPEATASAVQIDHWVNTTVTTFMRAYGCGEKDKAIKGESQL</sequence>
<name>A0A1J4QHE7_9GAMM</name>
<dbReference type="Pfam" id="PF00440">
    <property type="entry name" value="TetR_N"/>
    <property type="match status" value="1"/>
</dbReference>
<dbReference type="Pfam" id="PF14246">
    <property type="entry name" value="TetR_C_7"/>
    <property type="match status" value="1"/>
</dbReference>
<dbReference type="SUPFAM" id="SSF48498">
    <property type="entry name" value="Tetracyclin repressor-like, C-terminal domain"/>
    <property type="match status" value="1"/>
</dbReference>
<comment type="caution">
    <text evidence="4">The sequence shown here is derived from an EMBL/GenBank/DDBJ whole genome shotgun (WGS) entry which is preliminary data.</text>
</comment>
<gene>
    <name evidence="4" type="ORF">BFR47_09440</name>
</gene>
<feature type="domain" description="HTH tetR-type" evidence="3">
    <location>
        <begin position="19"/>
        <end position="79"/>
    </location>
</feature>
<dbReference type="Gene3D" id="1.10.10.60">
    <property type="entry name" value="Homeodomain-like"/>
    <property type="match status" value="1"/>
</dbReference>
<dbReference type="Gene3D" id="1.10.357.10">
    <property type="entry name" value="Tetracycline Repressor, domain 2"/>
    <property type="match status" value="1"/>
</dbReference>
<dbReference type="STRING" id="1414654.BFR47_09440"/>
<dbReference type="InterPro" id="IPR009057">
    <property type="entry name" value="Homeodomain-like_sf"/>
</dbReference>
<organism evidence="4 5">
    <name type="scientific">Oceanisphaera psychrotolerans</name>
    <dbReference type="NCBI Taxonomy" id="1414654"/>
    <lineage>
        <taxon>Bacteria</taxon>
        <taxon>Pseudomonadati</taxon>
        <taxon>Pseudomonadota</taxon>
        <taxon>Gammaproteobacteria</taxon>
        <taxon>Aeromonadales</taxon>
        <taxon>Aeromonadaceae</taxon>
        <taxon>Oceanisphaera</taxon>
    </lineage>
</organism>
<evidence type="ECO:0000313" key="5">
    <source>
        <dbReference type="Proteomes" id="UP000243073"/>
    </source>
</evidence>
<dbReference type="OrthoDB" id="9803107at2"/>
<accession>A0A1J4QHE7</accession>
<reference evidence="4 5" key="1">
    <citation type="submission" date="2016-07" db="EMBL/GenBank/DDBJ databases">
        <title>Draft Genome Sequence of Oceanisphaera psychrotolerans, isolated from coastal sediment samples.</title>
        <authorList>
            <person name="Zhuo S."/>
            <person name="Ruan Z."/>
        </authorList>
    </citation>
    <scope>NUCLEOTIDE SEQUENCE [LARGE SCALE GENOMIC DNA]</scope>
    <source>
        <strain evidence="4 5">LAM-WHM-ZC</strain>
    </source>
</reference>
<proteinExistence type="predicted"/>
<dbReference type="GO" id="GO:0000976">
    <property type="term" value="F:transcription cis-regulatory region binding"/>
    <property type="evidence" value="ECO:0007669"/>
    <property type="project" value="TreeGrafter"/>
</dbReference>
<dbReference type="InterPro" id="IPR001647">
    <property type="entry name" value="HTH_TetR"/>
</dbReference>
<dbReference type="PANTHER" id="PTHR30055:SF146">
    <property type="entry name" value="HTH-TYPE TRANSCRIPTIONAL DUAL REGULATOR CECR"/>
    <property type="match status" value="1"/>
</dbReference>
<dbReference type="PROSITE" id="PS50977">
    <property type="entry name" value="HTH_TETR_2"/>
    <property type="match status" value="1"/>
</dbReference>
<dbReference type="SUPFAM" id="SSF46689">
    <property type="entry name" value="Homeodomain-like"/>
    <property type="match status" value="1"/>
</dbReference>